<proteinExistence type="predicted"/>
<dbReference type="PROSITE" id="PS50995">
    <property type="entry name" value="HTH_MARR_2"/>
    <property type="match status" value="1"/>
</dbReference>
<dbReference type="OrthoDB" id="165131at2"/>
<evidence type="ECO:0000313" key="3">
    <source>
        <dbReference type="EMBL" id="TGA97483.1"/>
    </source>
</evidence>
<gene>
    <name evidence="3" type="ORF">E4665_11580</name>
</gene>
<protein>
    <submittedName>
        <fullName evidence="3">MarR family transcriptional regulator</fullName>
    </submittedName>
</protein>
<sequence>MNSTEMEELGLDWPCVCSYVRKTDRYLSKFYDGYLAPVHIKTTQLALLRSIVRYKACSITELGRILLMDQTTVTRNVAVLEKRNFLSSEKRSDDGRQKTVKITPHGLQKIKEATPHWRQAQEAVQNRLGKEQFDTLIQTLSCLQKKQ</sequence>
<keyword evidence="4" id="KW-1185">Reference proteome</keyword>
<evidence type="ECO:0000256" key="1">
    <source>
        <dbReference type="ARBA" id="ARBA00023125"/>
    </source>
</evidence>
<dbReference type="Gene3D" id="1.10.10.10">
    <property type="entry name" value="Winged helix-like DNA-binding domain superfamily/Winged helix DNA-binding domain"/>
    <property type="match status" value="1"/>
</dbReference>
<dbReference type="EMBL" id="SRJD01000013">
    <property type="protein sequence ID" value="TGA97483.1"/>
    <property type="molecule type" value="Genomic_DNA"/>
</dbReference>
<evidence type="ECO:0000313" key="4">
    <source>
        <dbReference type="Proteomes" id="UP000298347"/>
    </source>
</evidence>
<feature type="domain" description="HTH marR-type" evidence="2">
    <location>
        <begin position="1"/>
        <end position="145"/>
    </location>
</feature>
<accession>A0A4Z0GMU8</accession>
<dbReference type="GO" id="GO:0003677">
    <property type="term" value="F:DNA binding"/>
    <property type="evidence" value="ECO:0007669"/>
    <property type="project" value="UniProtKB-KW"/>
</dbReference>
<dbReference type="Pfam" id="PF01047">
    <property type="entry name" value="MarR"/>
    <property type="match status" value="1"/>
</dbReference>
<evidence type="ECO:0000259" key="2">
    <source>
        <dbReference type="PROSITE" id="PS50995"/>
    </source>
</evidence>
<dbReference type="GO" id="GO:0006950">
    <property type="term" value="P:response to stress"/>
    <property type="evidence" value="ECO:0007669"/>
    <property type="project" value="TreeGrafter"/>
</dbReference>
<dbReference type="PANTHER" id="PTHR33164:SF105">
    <property type="entry name" value="TRANSCRIPTIONAL REPRESSOR PROTEIN-RELATED"/>
    <property type="match status" value="1"/>
</dbReference>
<name>A0A4Z0GMU8_9BACL</name>
<dbReference type="AlphaFoldDB" id="A0A4Z0GMU8"/>
<dbReference type="GO" id="GO:0003700">
    <property type="term" value="F:DNA-binding transcription factor activity"/>
    <property type="evidence" value="ECO:0007669"/>
    <property type="project" value="InterPro"/>
</dbReference>
<dbReference type="InterPro" id="IPR036388">
    <property type="entry name" value="WH-like_DNA-bd_sf"/>
</dbReference>
<dbReference type="SMART" id="SM00347">
    <property type="entry name" value="HTH_MARR"/>
    <property type="match status" value="1"/>
</dbReference>
<dbReference type="InterPro" id="IPR039422">
    <property type="entry name" value="MarR/SlyA-like"/>
</dbReference>
<comment type="caution">
    <text evidence="3">The sequence shown here is derived from an EMBL/GenBank/DDBJ whole genome shotgun (WGS) entry which is preliminary data.</text>
</comment>
<dbReference type="InterPro" id="IPR000835">
    <property type="entry name" value="HTH_MarR-typ"/>
</dbReference>
<dbReference type="InterPro" id="IPR036390">
    <property type="entry name" value="WH_DNA-bd_sf"/>
</dbReference>
<reference evidence="3 4" key="1">
    <citation type="journal article" date="2015" name="Int. J. Syst. Evol. Microbiol.">
        <title>Sporolactobacillus shoreae sp. nov. and Sporolactobacillus spathodeae sp. nov., two spore-forming lactic acid bacteria isolated from tree barks in Thailand.</title>
        <authorList>
            <person name="Thamacharoensuk T."/>
            <person name="Kitahara M."/>
            <person name="Ohkuma M."/>
            <person name="Thongchul N."/>
            <person name="Tanasupawat S."/>
        </authorList>
    </citation>
    <scope>NUCLEOTIDE SEQUENCE [LARGE SCALE GENOMIC DNA]</scope>
    <source>
        <strain evidence="3 4">BK92</strain>
    </source>
</reference>
<dbReference type="Proteomes" id="UP000298347">
    <property type="component" value="Unassembled WGS sequence"/>
</dbReference>
<keyword evidence="1" id="KW-0238">DNA-binding</keyword>
<dbReference type="SUPFAM" id="SSF46785">
    <property type="entry name" value="Winged helix' DNA-binding domain"/>
    <property type="match status" value="1"/>
</dbReference>
<organism evidence="3 4">
    <name type="scientific">Sporolactobacillus shoreae</name>
    <dbReference type="NCBI Taxonomy" id="1465501"/>
    <lineage>
        <taxon>Bacteria</taxon>
        <taxon>Bacillati</taxon>
        <taxon>Bacillota</taxon>
        <taxon>Bacilli</taxon>
        <taxon>Bacillales</taxon>
        <taxon>Sporolactobacillaceae</taxon>
        <taxon>Sporolactobacillus</taxon>
    </lineage>
</organism>
<dbReference type="PANTHER" id="PTHR33164">
    <property type="entry name" value="TRANSCRIPTIONAL REGULATOR, MARR FAMILY"/>
    <property type="match status" value="1"/>
</dbReference>